<organism evidence="4 5">
    <name type="scientific">Pycnococcus provasolii</name>
    <dbReference type="NCBI Taxonomy" id="41880"/>
    <lineage>
        <taxon>Eukaryota</taxon>
        <taxon>Viridiplantae</taxon>
        <taxon>Chlorophyta</taxon>
        <taxon>Pseudoscourfieldiophyceae</taxon>
        <taxon>Pseudoscourfieldiales</taxon>
        <taxon>Pycnococcaceae</taxon>
        <taxon>Pycnococcus</taxon>
    </lineage>
</organism>
<dbReference type="GO" id="GO:0050821">
    <property type="term" value="P:protein stabilization"/>
    <property type="evidence" value="ECO:0007669"/>
    <property type="project" value="TreeGrafter"/>
</dbReference>
<evidence type="ECO:0000259" key="3">
    <source>
        <dbReference type="PROSITE" id="PS51501"/>
    </source>
</evidence>
<dbReference type="GO" id="GO:0005739">
    <property type="term" value="C:mitochondrion"/>
    <property type="evidence" value="ECO:0007669"/>
    <property type="project" value="TreeGrafter"/>
</dbReference>
<dbReference type="GO" id="GO:0051087">
    <property type="term" value="F:protein-folding chaperone binding"/>
    <property type="evidence" value="ECO:0007669"/>
    <property type="project" value="TreeGrafter"/>
</dbReference>
<dbReference type="GO" id="GO:0030150">
    <property type="term" value="P:protein import into mitochondrial matrix"/>
    <property type="evidence" value="ECO:0007669"/>
    <property type="project" value="TreeGrafter"/>
</dbReference>
<dbReference type="InterPro" id="IPR007853">
    <property type="entry name" value="Znf_DNL-typ"/>
</dbReference>
<protein>
    <recommendedName>
        <fullName evidence="3">DNL-type domain-containing protein</fullName>
    </recommendedName>
</protein>
<accession>A0A830H5S1</accession>
<comment type="caution">
    <text evidence="4">The sequence shown here is derived from an EMBL/GenBank/DDBJ whole genome shotgun (WGS) entry which is preliminary data.</text>
</comment>
<dbReference type="OrthoDB" id="512667at2759"/>
<dbReference type="GO" id="GO:0008270">
    <property type="term" value="F:zinc ion binding"/>
    <property type="evidence" value="ECO:0007669"/>
    <property type="project" value="UniProtKB-KW"/>
</dbReference>
<dbReference type="GO" id="GO:0006457">
    <property type="term" value="P:protein folding"/>
    <property type="evidence" value="ECO:0007669"/>
    <property type="project" value="TreeGrafter"/>
</dbReference>
<keyword evidence="5" id="KW-1185">Reference proteome</keyword>
<feature type="compositionally biased region" description="Acidic residues" evidence="2">
    <location>
        <begin position="144"/>
        <end position="157"/>
    </location>
</feature>
<evidence type="ECO:0000256" key="1">
    <source>
        <dbReference type="PROSITE-ProRule" id="PRU00834"/>
    </source>
</evidence>
<keyword evidence="1" id="KW-0479">Metal-binding</keyword>
<keyword evidence="1" id="KW-0863">Zinc-finger</keyword>
<dbReference type="Pfam" id="PF05180">
    <property type="entry name" value="zf-DNL"/>
    <property type="match status" value="1"/>
</dbReference>
<gene>
    <name evidence="4" type="ORF">PPROV_000117200</name>
</gene>
<feature type="region of interest" description="Disordered" evidence="2">
    <location>
        <begin position="144"/>
        <end position="167"/>
    </location>
</feature>
<keyword evidence="1" id="KW-0862">Zinc</keyword>
<evidence type="ECO:0000313" key="4">
    <source>
        <dbReference type="EMBL" id="GHP02415.1"/>
    </source>
</evidence>
<proteinExistence type="predicted"/>
<dbReference type="PANTHER" id="PTHR20922">
    <property type="entry name" value="DNL-TYPE ZINC FINGER PROTEIN"/>
    <property type="match status" value="1"/>
</dbReference>
<sequence>MSSTCVARTSPLCPPRRVSSLAVRGAGRHCARVTCKQTRRCSPQMLGWGRNDDGGERGRGRWPSFASRIRATPIGRIGEGEVDERGRRTACVEFTCDKCEARTKRNVNPHALAKGLVYVQCGNCEAWHQLVDNLGLVVEYRFSDDDDDDADNDDDDSSSDKSTTTNV</sequence>
<dbReference type="Proteomes" id="UP000660262">
    <property type="component" value="Unassembled WGS sequence"/>
</dbReference>
<dbReference type="EMBL" id="BNJQ01000003">
    <property type="protein sequence ID" value="GHP02415.1"/>
    <property type="molecule type" value="Genomic_DNA"/>
</dbReference>
<dbReference type="InterPro" id="IPR024158">
    <property type="entry name" value="Mt_import_TIM15"/>
</dbReference>
<evidence type="ECO:0000313" key="5">
    <source>
        <dbReference type="Proteomes" id="UP000660262"/>
    </source>
</evidence>
<dbReference type="PROSITE" id="PS51501">
    <property type="entry name" value="ZF_DNL"/>
    <property type="match status" value="1"/>
</dbReference>
<dbReference type="PANTHER" id="PTHR20922:SF19">
    <property type="entry name" value="F24J5.3"/>
    <property type="match status" value="1"/>
</dbReference>
<name>A0A830H5S1_9CHLO</name>
<evidence type="ECO:0000256" key="2">
    <source>
        <dbReference type="SAM" id="MobiDB-lite"/>
    </source>
</evidence>
<dbReference type="AlphaFoldDB" id="A0A830H5S1"/>
<reference evidence="4" key="1">
    <citation type="submission" date="2020-10" db="EMBL/GenBank/DDBJ databases">
        <title>Unveiling of a novel bifunctional photoreceptor, Dualchrome1, isolated from a cosmopolitan green alga.</title>
        <authorList>
            <person name="Suzuki S."/>
            <person name="Kawachi M."/>
        </authorList>
    </citation>
    <scope>NUCLEOTIDE SEQUENCE</scope>
    <source>
        <strain evidence="4">NIES 2893</strain>
    </source>
</reference>
<feature type="domain" description="DNL-type" evidence="3">
    <location>
        <begin position="85"/>
        <end position="165"/>
    </location>
</feature>